<gene>
    <name evidence="5" type="ORF">ACGFZB_26470</name>
</gene>
<keyword evidence="1" id="KW-0805">Transcription regulation</keyword>
<dbReference type="PROSITE" id="PS01124">
    <property type="entry name" value="HTH_ARAC_FAMILY_2"/>
    <property type="match status" value="1"/>
</dbReference>
<protein>
    <submittedName>
        <fullName evidence="5">AraC family transcriptional regulator</fullName>
    </submittedName>
</protein>
<feature type="domain" description="HTH araC/xylS-type" evidence="4">
    <location>
        <begin position="211"/>
        <end position="309"/>
    </location>
</feature>
<evidence type="ECO:0000256" key="1">
    <source>
        <dbReference type="ARBA" id="ARBA00023015"/>
    </source>
</evidence>
<dbReference type="InterPro" id="IPR009057">
    <property type="entry name" value="Homeodomain-like_sf"/>
</dbReference>
<dbReference type="PROSITE" id="PS00041">
    <property type="entry name" value="HTH_ARAC_FAMILY_1"/>
    <property type="match status" value="1"/>
</dbReference>
<accession>A0ABW7B9P1</accession>
<dbReference type="InterPro" id="IPR018062">
    <property type="entry name" value="HTH_AraC-typ_CS"/>
</dbReference>
<dbReference type="InterPro" id="IPR032783">
    <property type="entry name" value="AraC_lig"/>
</dbReference>
<keyword evidence="3" id="KW-0804">Transcription</keyword>
<dbReference type="SUPFAM" id="SSF46689">
    <property type="entry name" value="Homeodomain-like"/>
    <property type="match status" value="2"/>
</dbReference>
<evidence type="ECO:0000313" key="5">
    <source>
        <dbReference type="EMBL" id="MFG3013912.1"/>
    </source>
</evidence>
<evidence type="ECO:0000259" key="4">
    <source>
        <dbReference type="PROSITE" id="PS01124"/>
    </source>
</evidence>
<dbReference type="InterPro" id="IPR050204">
    <property type="entry name" value="AraC_XylS_family_regulators"/>
</dbReference>
<evidence type="ECO:0000256" key="3">
    <source>
        <dbReference type="ARBA" id="ARBA00023163"/>
    </source>
</evidence>
<evidence type="ECO:0000256" key="2">
    <source>
        <dbReference type="ARBA" id="ARBA00023125"/>
    </source>
</evidence>
<evidence type="ECO:0000313" key="6">
    <source>
        <dbReference type="Proteomes" id="UP001604267"/>
    </source>
</evidence>
<dbReference type="Pfam" id="PF12852">
    <property type="entry name" value="Cupin_6"/>
    <property type="match status" value="1"/>
</dbReference>
<dbReference type="SMART" id="SM00342">
    <property type="entry name" value="HTH_ARAC"/>
    <property type="match status" value="1"/>
</dbReference>
<dbReference type="PANTHER" id="PTHR46796">
    <property type="entry name" value="HTH-TYPE TRANSCRIPTIONAL ACTIVATOR RHAS-RELATED"/>
    <property type="match status" value="1"/>
</dbReference>
<dbReference type="InterPro" id="IPR018060">
    <property type="entry name" value="HTH_AraC"/>
</dbReference>
<dbReference type="EMBL" id="JBICYV010000013">
    <property type="protein sequence ID" value="MFG3013912.1"/>
    <property type="molecule type" value="Genomic_DNA"/>
</dbReference>
<sequence>MDALGALLTGPRARGAFLLRSVFDPPWAIRIQDEAPLTVLTMVRGEGWIVPDHRPAVRLGPGDLAIVRGPEPYQVADHPAREPQVVIHPGQVSTDPTGGELCEELHQGVRMWGERPDAEHVLISGTYQMPGEVTERLLRTLPTVVLLTAEEWRSPLLPLLEEELARDEPGQQVVLDRLLDLLLISALRTWLSRSAAEAPAWYRAHGDPVVGPALQLLHSDPGRPWTVARLAAEVGASRAALARRFTELVGEPPMAYLTGWRLALAADLLTGPDATLASVARQVGYGSAFALSAAFKRVRGVSPADHRTMSQAVPAR</sequence>
<dbReference type="RefSeq" id="WP_392819939.1">
    <property type="nucleotide sequence ID" value="NZ_JBICYV010000013.1"/>
</dbReference>
<organism evidence="5 6">
    <name type="scientific">Streptomyces cinerochromogenes</name>
    <dbReference type="NCBI Taxonomy" id="66422"/>
    <lineage>
        <taxon>Bacteria</taxon>
        <taxon>Bacillati</taxon>
        <taxon>Actinomycetota</taxon>
        <taxon>Actinomycetes</taxon>
        <taxon>Kitasatosporales</taxon>
        <taxon>Streptomycetaceae</taxon>
        <taxon>Streptomyces</taxon>
    </lineage>
</organism>
<proteinExistence type="predicted"/>
<comment type="caution">
    <text evidence="5">The sequence shown here is derived from an EMBL/GenBank/DDBJ whole genome shotgun (WGS) entry which is preliminary data.</text>
</comment>
<dbReference type="Pfam" id="PF12833">
    <property type="entry name" value="HTH_18"/>
    <property type="match status" value="1"/>
</dbReference>
<reference evidence="5 6" key="1">
    <citation type="submission" date="2024-10" db="EMBL/GenBank/DDBJ databases">
        <title>The Natural Products Discovery Center: Release of the First 8490 Sequenced Strains for Exploring Actinobacteria Biosynthetic Diversity.</title>
        <authorList>
            <person name="Kalkreuter E."/>
            <person name="Kautsar S.A."/>
            <person name="Yang D."/>
            <person name="Bader C.D."/>
            <person name="Teijaro C.N."/>
            <person name="Fluegel L."/>
            <person name="Davis C.M."/>
            <person name="Simpson J.R."/>
            <person name="Lauterbach L."/>
            <person name="Steele A.D."/>
            <person name="Gui C."/>
            <person name="Meng S."/>
            <person name="Li G."/>
            <person name="Viehrig K."/>
            <person name="Ye F."/>
            <person name="Su P."/>
            <person name="Kiefer A.F."/>
            <person name="Nichols A."/>
            <person name="Cepeda A.J."/>
            <person name="Yan W."/>
            <person name="Fan B."/>
            <person name="Jiang Y."/>
            <person name="Adhikari A."/>
            <person name="Zheng C.-J."/>
            <person name="Schuster L."/>
            <person name="Cowan T.M."/>
            <person name="Smanski M.J."/>
            <person name="Chevrette M.G."/>
            <person name="De Carvalho L.P.S."/>
            <person name="Shen B."/>
        </authorList>
    </citation>
    <scope>NUCLEOTIDE SEQUENCE [LARGE SCALE GENOMIC DNA]</scope>
    <source>
        <strain evidence="5 6">NPDC048320</strain>
    </source>
</reference>
<dbReference type="Proteomes" id="UP001604267">
    <property type="component" value="Unassembled WGS sequence"/>
</dbReference>
<dbReference type="Gene3D" id="1.10.10.60">
    <property type="entry name" value="Homeodomain-like"/>
    <property type="match status" value="2"/>
</dbReference>
<keyword evidence="2" id="KW-0238">DNA-binding</keyword>
<keyword evidence="6" id="KW-1185">Reference proteome</keyword>
<name>A0ABW7B9P1_9ACTN</name>
<dbReference type="PANTHER" id="PTHR46796:SF13">
    <property type="entry name" value="HTH-TYPE TRANSCRIPTIONAL ACTIVATOR RHAS"/>
    <property type="match status" value="1"/>
</dbReference>